<gene>
    <name evidence="2" type="ORF">ILEXP_LOCUS51885</name>
</gene>
<sequence>MPLSPVNTNPLNNANSMNTKVEPTNFMLPTSYAEDDKVANAITLRGPLSDQFELRQHLGEQRNDRFQSGVTSGTLDAIRERMKSIQFAAAAGNPESGNRSLITMSSNATHGLPSQFPLAT</sequence>
<evidence type="ECO:0000313" key="2">
    <source>
        <dbReference type="EMBL" id="CAK9181772.1"/>
    </source>
</evidence>
<organism evidence="2 3">
    <name type="scientific">Ilex paraguariensis</name>
    <name type="common">yerba mate</name>
    <dbReference type="NCBI Taxonomy" id="185542"/>
    <lineage>
        <taxon>Eukaryota</taxon>
        <taxon>Viridiplantae</taxon>
        <taxon>Streptophyta</taxon>
        <taxon>Embryophyta</taxon>
        <taxon>Tracheophyta</taxon>
        <taxon>Spermatophyta</taxon>
        <taxon>Magnoliopsida</taxon>
        <taxon>eudicotyledons</taxon>
        <taxon>Gunneridae</taxon>
        <taxon>Pentapetalae</taxon>
        <taxon>asterids</taxon>
        <taxon>campanulids</taxon>
        <taxon>Aquifoliales</taxon>
        <taxon>Aquifoliaceae</taxon>
        <taxon>Ilex</taxon>
    </lineage>
</organism>
<reference evidence="2 3" key="1">
    <citation type="submission" date="2024-02" db="EMBL/GenBank/DDBJ databases">
        <authorList>
            <person name="Vignale AGUSTIN F."/>
            <person name="Sosa J E."/>
            <person name="Modenutti C."/>
        </authorList>
    </citation>
    <scope>NUCLEOTIDE SEQUENCE [LARGE SCALE GENOMIC DNA]</scope>
</reference>
<feature type="region of interest" description="Disordered" evidence="1">
    <location>
        <begin position="1"/>
        <end position="22"/>
    </location>
</feature>
<comment type="caution">
    <text evidence="2">The sequence shown here is derived from an EMBL/GenBank/DDBJ whole genome shotgun (WGS) entry which is preliminary data.</text>
</comment>
<dbReference type="EMBL" id="CAUOFW020008168">
    <property type="protein sequence ID" value="CAK9181772.1"/>
    <property type="molecule type" value="Genomic_DNA"/>
</dbReference>
<accession>A0ABC8UL23</accession>
<dbReference type="AlphaFoldDB" id="A0ABC8UL23"/>
<name>A0ABC8UL23_9AQUA</name>
<proteinExistence type="predicted"/>
<dbReference type="Proteomes" id="UP001642360">
    <property type="component" value="Unassembled WGS sequence"/>
</dbReference>
<evidence type="ECO:0000313" key="3">
    <source>
        <dbReference type="Proteomes" id="UP001642360"/>
    </source>
</evidence>
<feature type="compositionally biased region" description="Polar residues" evidence="1">
    <location>
        <begin position="95"/>
        <end position="109"/>
    </location>
</feature>
<feature type="region of interest" description="Disordered" evidence="1">
    <location>
        <begin position="90"/>
        <end position="120"/>
    </location>
</feature>
<protein>
    <submittedName>
        <fullName evidence="2">Uncharacterized protein</fullName>
    </submittedName>
</protein>
<evidence type="ECO:0000256" key="1">
    <source>
        <dbReference type="SAM" id="MobiDB-lite"/>
    </source>
</evidence>
<keyword evidence="3" id="KW-1185">Reference proteome</keyword>